<comment type="similarity">
    <text evidence="2 8">Belongs to the EMP24/GP25L family.</text>
</comment>
<keyword evidence="12" id="KW-1185">Reference proteome</keyword>
<evidence type="ECO:0000256" key="6">
    <source>
        <dbReference type="ARBA" id="ARBA00023054"/>
    </source>
</evidence>
<evidence type="ECO:0000256" key="1">
    <source>
        <dbReference type="ARBA" id="ARBA00004479"/>
    </source>
</evidence>
<keyword evidence="5 9" id="KW-1133">Transmembrane helix</keyword>
<dbReference type="InterPro" id="IPR015720">
    <property type="entry name" value="Emp24-like"/>
</dbReference>
<evidence type="ECO:0000259" key="11">
    <source>
        <dbReference type="PROSITE" id="PS50866"/>
    </source>
</evidence>
<evidence type="ECO:0000313" key="13">
    <source>
        <dbReference type="RefSeq" id="XP_040944507.1"/>
    </source>
</evidence>
<proteinExistence type="inferred from homology"/>
<dbReference type="InterPro" id="IPR009038">
    <property type="entry name" value="GOLD_dom"/>
</dbReference>
<keyword evidence="7 9" id="KW-0472">Membrane</keyword>
<evidence type="ECO:0000256" key="4">
    <source>
        <dbReference type="ARBA" id="ARBA00022729"/>
    </source>
</evidence>
<evidence type="ECO:0000256" key="2">
    <source>
        <dbReference type="ARBA" id="ARBA00007104"/>
    </source>
</evidence>
<dbReference type="Proteomes" id="UP000818029">
    <property type="component" value="Chromosome D02"/>
</dbReference>
<dbReference type="Pfam" id="PF01105">
    <property type="entry name" value="EMP24_GP25L"/>
    <property type="match status" value="1"/>
</dbReference>
<reference evidence="13" key="2">
    <citation type="submission" date="2025-08" db="UniProtKB">
        <authorList>
            <consortium name="RefSeq"/>
        </authorList>
    </citation>
    <scope>IDENTIFICATION</scope>
</reference>
<evidence type="ECO:0000256" key="5">
    <source>
        <dbReference type="ARBA" id="ARBA00022989"/>
    </source>
</evidence>
<dbReference type="PANTHER" id="PTHR22811">
    <property type="entry name" value="TRANSMEMBRANE EMP24 DOMAIN-CONTAINING PROTEIN"/>
    <property type="match status" value="1"/>
</dbReference>
<keyword evidence="3 8" id="KW-0812">Transmembrane</keyword>
<feature type="transmembrane region" description="Helical" evidence="9">
    <location>
        <begin position="190"/>
        <end position="212"/>
    </location>
</feature>
<evidence type="ECO:0000256" key="7">
    <source>
        <dbReference type="ARBA" id="ARBA00023136"/>
    </source>
</evidence>
<evidence type="ECO:0000256" key="8">
    <source>
        <dbReference type="RuleBase" id="RU003827"/>
    </source>
</evidence>
<dbReference type="PROSITE" id="PS50866">
    <property type="entry name" value="GOLD"/>
    <property type="match status" value="1"/>
</dbReference>
<name>A0ABM2ZPC5_GOSHI</name>
<accession>A0ABM2ZPC5</accession>
<feature type="signal peptide" evidence="10">
    <location>
        <begin position="1"/>
        <end position="21"/>
    </location>
</feature>
<keyword evidence="4 10" id="KW-0732">Signal</keyword>
<keyword evidence="6" id="KW-0175">Coiled coil</keyword>
<comment type="subcellular location">
    <subcellularLocation>
        <location evidence="1 8">Membrane</location>
        <topology evidence="1 8">Single-pass type I membrane protein</topology>
    </subcellularLocation>
</comment>
<reference evidence="12" key="1">
    <citation type="journal article" date="2020" name="Nat. Genet.">
        <title>Genomic diversifications of five Gossypium allopolyploid species and their impact on cotton improvement.</title>
        <authorList>
            <person name="Chen Z.J."/>
            <person name="Sreedasyam A."/>
            <person name="Ando A."/>
            <person name="Song Q."/>
            <person name="De Santiago L.M."/>
            <person name="Hulse-Kemp A.M."/>
            <person name="Ding M."/>
            <person name="Ye W."/>
            <person name="Kirkbride R.C."/>
            <person name="Jenkins J."/>
            <person name="Plott C."/>
            <person name="Lovell J."/>
            <person name="Lin Y.M."/>
            <person name="Vaughn R."/>
            <person name="Liu B."/>
            <person name="Simpson S."/>
            <person name="Scheffler B.E."/>
            <person name="Wen L."/>
            <person name="Saski C.A."/>
            <person name="Grover C.E."/>
            <person name="Hu G."/>
            <person name="Conover J.L."/>
            <person name="Carlson J.W."/>
            <person name="Shu S."/>
            <person name="Boston L.B."/>
            <person name="Williams M."/>
            <person name="Peterson D.G."/>
            <person name="McGee K."/>
            <person name="Jones D.C."/>
            <person name="Wendel J.F."/>
            <person name="Stelly D.M."/>
            <person name="Grimwood J."/>
            <person name="Schmutz J."/>
        </authorList>
    </citation>
    <scope>NUCLEOTIDE SEQUENCE [LARGE SCALE GENOMIC DNA]</scope>
    <source>
        <strain evidence="12">cv. TM-1</strain>
    </source>
</reference>
<feature type="domain" description="GOLD" evidence="11">
    <location>
        <begin position="31"/>
        <end position="123"/>
    </location>
</feature>
<evidence type="ECO:0000256" key="10">
    <source>
        <dbReference type="SAM" id="SignalP"/>
    </source>
</evidence>
<feature type="chain" id="PRO_5046883016" evidence="10">
    <location>
        <begin position="22"/>
        <end position="222"/>
    </location>
</feature>
<dbReference type="RefSeq" id="XP_040944507.1">
    <property type="nucleotide sequence ID" value="XM_041088573.1"/>
</dbReference>
<sequence>MMMIGWMVLVVGVLLVPSSQSLRFDIQSGKIKCISEDMKSNSMTVGKYQVINPNQDRHQLLPDSHKLNVKVTSSHGHIFQWAEKVEKGQFVFTAMEQGNYMACFSAPEHWPLITLTIDFDWRTGVQFKDWFNVAKKGHVDALWLFCELQAMKVELEQLYHTINSIHEEMFYFRAREKEMQQLNQETISKMMWLSFVSLCFGFSVAGLQFWYLKSFFQENKLI</sequence>
<dbReference type="SMART" id="SM01190">
    <property type="entry name" value="EMP24_GP25L"/>
    <property type="match status" value="1"/>
</dbReference>
<evidence type="ECO:0000256" key="3">
    <source>
        <dbReference type="ARBA" id="ARBA00022692"/>
    </source>
</evidence>
<gene>
    <name evidence="13" type="primary">LOC107910117</name>
</gene>
<dbReference type="GeneID" id="107910117"/>
<evidence type="ECO:0000313" key="12">
    <source>
        <dbReference type="Proteomes" id="UP000818029"/>
    </source>
</evidence>
<evidence type="ECO:0000256" key="9">
    <source>
        <dbReference type="SAM" id="Phobius"/>
    </source>
</evidence>
<protein>
    <submittedName>
        <fullName evidence="13">Transmembrane emp24 domain-containing protein p24delta9 isoform X1</fullName>
    </submittedName>
</protein>
<organism evidence="12 13">
    <name type="scientific">Gossypium hirsutum</name>
    <name type="common">Upland cotton</name>
    <name type="synonym">Gossypium mexicanum</name>
    <dbReference type="NCBI Taxonomy" id="3635"/>
    <lineage>
        <taxon>Eukaryota</taxon>
        <taxon>Viridiplantae</taxon>
        <taxon>Streptophyta</taxon>
        <taxon>Embryophyta</taxon>
        <taxon>Tracheophyta</taxon>
        <taxon>Spermatophyta</taxon>
        <taxon>Magnoliopsida</taxon>
        <taxon>eudicotyledons</taxon>
        <taxon>Gunneridae</taxon>
        <taxon>Pentapetalae</taxon>
        <taxon>rosids</taxon>
        <taxon>malvids</taxon>
        <taxon>Malvales</taxon>
        <taxon>Malvaceae</taxon>
        <taxon>Malvoideae</taxon>
        <taxon>Gossypium</taxon>
    </lineage>
</organism>